<evidence type="ECO:0000313" key="3">
    <source>
        <dbReference type="EMBL" id="TNC48345.1"/>
    </source>
</evidence>
<reference evidence="3 4" key="1">
    <citation type="submission" date="2019-06" db="EMBL/GenBank/DDBJ databases">
        <title>YIM 131921 draft genome.</title>
        <authorList>
            <person name="Jiang L."/>
        </authorList>
    </citation>
    <scope>NUCLEOTIDE SEQUENCE [LARGE SCALE GENOMIC DNA]</scope>
    <source>
        <strain evidence="3 4">YIM 131921</strain>
    </source>
</reference>
<gene>
    <name evidence="3" type="ORF">FHG66_14605</name>
</gene>
<protein>
    <recommendedName>
        <fullName evidence="2">Thiol:disulfide interchange protein DsbD N-terminal domain-containing protein</fullName>
    </recommendedName>
</protein>
<name>A0A5C4MWQ1_9RHOB</name>
<dbReference type="Pfam" id="PF11412">
    <property type="entry name" value="DsbD_N"/>
    <property type="match status" value="1"/>
</dbReference>
<dbReference type="AlphaFoldDB" id="A0A5C4MWQ1"/>
<sequence>MKALLTLSALAFLLSVPPARAEGIPDDLARIEVLPGWRTADGRHMAALRLVLAPGWKTYWRAPGSAGLAPILDFEASTGIDGAEARWPVPEVFHFNGMRSIGYHDAVTIPVELSIDPAKGPAHLAGAVEIGVCDQICVPVRLSFAADLPAAGGRDPAIAAALVDRPFTAEEAGAQATCAVTPDPDGLGLTVRLSMPPLGPEEAVVIESGDPGLWVSEPRAERQGGTLVATAQALARDGGPVALDRSDLRITVLAQGQAVDIQGCTAG</sequence>
<evidence type="ECO:0000256" key="1">
    <source>
        <dbReference type="SAM" id="SignalP"/>
    </source>
</evidence>
<keyword evidence="4" id="KW-1185">Reference proteome</keyword>
<feature type="chain" id="PRO_5022939583" description="Thiol:disulfide interchange protein DsbD N-terminal domain-containing protein" evidence="1">
    <location>
        <begin position="22"/>
        <end position="267"/>
    </location>
</feature>
<accession>A0A5C4MWQ1</accession>
<dbReference type="OrthoDB" id="9811036at2"/>
<dbReference type="RefSeq" id="WP_139077799.1">
    <property type="nucleotide sequence ID" value="NZ_VDFU01000018.1"/>
</dbReference>
<proteinExistence type="predicted"/>
<evidence type="ECO:0000259" key="2">
    <source>
        <dbReference type="Pfam" id="PF11412"/>
    </source>
</evidence>
<organism evidence="3 4">
    <name type="scientific">Rubellimicrobium rubrum</name>
    <dbReference type="NCBI Taxonomy" id="2585369"/>
    <lineage>
        <taxon>Bacteria</taxon>
        <taxon>Pseudomonadati</taxon>
        <taxon>Pseudomonadota</taxon>
        <taxon>Alphaproteobacteria</taxon>
        <taxon>Rhodobacterales</taxon>
        <taxon>Roseobacteraceae</taxon>
        <taxon>Rubellimicrobium</taxon>
    </lineage>
</organism>
<feature type="domain" description="Thiol:disulfide interchange protein DsbD N-terminal" evidence="2">
    <location>
        <begin position="40"/>
        <end position="141"/>
    </location>
</feature>
<comment type="caution">
    <text evidence="3">The sequence shown here is derived from an EMBL/GenBank/DDBJ whole genome shotgun (WGS) entry which is preliminary data.</text>
</comment>
<keyword evidence="1" id="KW-0732">Signal</keyword>
<evidence type="ECO:0000313" key="4">
    <source>
        <dbReference type="Proteomes" id="UP000305887"/>
    </source>
</evidence>
<dbReference type="Proteomes" id="UP000305887">
    <property type="component" value="Unassembled WGS sequence"/>
</dbReference>
<feature type="signal peptide" evidence="1">
    <location>
        <begin position="1"/>
        <end position="21"/>
    </location>
</feature>
<dbReference type="EMBL" id="VDFU01000018">
    <property type="protein sequence ID" value="TNC48345.1"/>
    <property type="molecule type" value="Genomic_DNA"/>
</dbReference>
<dbReference type="InterPro" id="IPR028250">
    <property type="entry name" value="DsbDN"/>
</dbReference>